<dbReference type="GO" id="GO:0006952">
    <property type="term" value="P:defense response"/>
    <property type="evidence" value="ECO:0007669"/>
    <property type="project" value="UniProtKB-KW"/>
</dbReference>
<organism evidence="6 7">
    <name type="scientific">Theobroma cacao</name>
    <name type="common">Cacao</name>
    <name type="synonym">Cocoa</name>
    <dbReference type="NCBI Taxonomy" id="3641"/>
    <lineage>
        <taxon>Eukaryota</taxon>
        <taxon>Viridiplantae</taxon>
        <taxon>Streptophyta</taxon>
        <taxon>Embryophyta</taxon>
        <taxon>Tracheophyta</taxon>
        <taxon>Spermatophyta</taxon>
        <taxon>Magnoliopsida</taxon>
        <taxon>eudicotyledons</taxon>
        <taxon>Gunneridae</taxon>
        <taxon>Pentapetalae</taxon>
        <taxon>rosids</taxon>
        <taxon>malvids</taxon>
        <taxon>Malvales</taxon>
        <taxon>Malvaceae</taxon>
        <taxon>Byttnerioideae</taxon>
        <taxon>Theobroma</taxon>
    </lineage>
</organism>
<dbReference type="InterPro" id="IPR057135">
    <property type="entry name" value="At4g27190-like_LRR"/>
</dbReference>
<dbReference type="PANTHER" id="PTHR33463">
    <property type="entry name" value="NB-ARC DOMAIN-CONTAINING PROTEIN-RELATED"/>
    <property type="match status" value="1"/>
</dbReference>
<dbReference type="InterPro" id="IPR027417">
    <property type="entry name" value="P-loop_NTPase"/>
</dbReference>
<dbReference type="Pfam" id="PF00931">
    <property type="entry name" value="NB-ARC"/>
    <property type="match status" value="1"/>
</dbReference>
<evidence type="ECO:0000256" key="1">
    <source>
        <dbReference type="ARBA" id="ARBA00008894"/>
    </source>
</evidence>
<dbReference type="SUPFAM" id="SSF52540">
    <property type="entry name" value="P-loop containing nucleoside triphosphate hydrolases"/>
    <property type="match status" value="1"/>
</dbReference>
<dbReference type="Gene3D" id="3.40.50.300">
    <property type="entry name" value="P-loop containing nucleotide triphosphate hydrolases"/>
    <property type="match status" value="1"/>
</dbReference>
<evidence type="ECO:0000313" key="6">
    <source>
        <dbReference type="EMBL" id="EOY11254.1"/>
    </source>
</evidence>
<dbReference type="InterPro" id="IPR042197">
    <property type="entry name" value="Apaf_helical"/>
</dbReference>
<reference evidence="6 7" key="1">
    <citation type="journal article" date="2013" name="Genome Biol.">
        <title>The genome sequence of the most widely cultivated cacao type and its use to identify candidate genes regulating pod color.</title>
        <authorList>
            <person name="Motamayor J.C."/>
            <person name="Mockaitis K."/>
            <person name="Schmutz J."/>
            <person name="Haiminen N."/>
            <person name="Iii D.L."/>
            <person name="Cornejo O."/>
            <person name="Findley S.D."/>
            <person name="Zheng P."/>
            <person name="Utro F."/>
            <person name="Royaert S."/>
            <person name="Saski C."/>
            <person name="Jenkins J."/>
            <person name="Podicheti R."/>
            <person name="Zhao M."/>
            <person name="Scheffler B.E."/>
            <person name="Stack J.C."/>
            <person name="Feltus F.A."/>
            <person name="Mustiga G.M."/>
            <person name="Amores F."/>
            <person name="Phillips W."/>
            <person name="Marelli J.P."/>
            <person name="May G.D."/>
            <person name="Shapiro H."/>
            <person name="Ma J."/>
            <person name="Bustamante C.D."/>
            <person name="Schnell R.J."/>
            <person name="Main D."/>
            <person name="Gilbert D."/>
            <person name="Parida L."/>
            <person name="Kuhn D.N."/>
        </authorList>
    </citation>
    <scope>NUCLEOTIDE SEQUENCE [LARGE SCALE GENOMIC DNA]</scope>
    <source>
        <strain evidence="7">cv. Matina 1-6</strain>
    </source>
</reference>
<keyword evidence="3" id="KW-0611">Plant defense</keyword>
<dbReference type="GO" id="GO:0043531">
    <property type="term" value="F:ADP binding"/>
    <property type="evidence" value="ECO:0007669"/>
    <property type="project" value="InterPro"/>
</dbReference>
<dbReference type="InterPro" id="IPR003593">
    <property type="entry name" value="AAA+_ATPase"/>
</dbReference>
<evidence type="ECO:0000259" key="5">
    <source>
        <dbReference type="SMART" id="SM00382"/>
    </source>
</evidence>
<protein>
    <submittedName>
        <fullName evidence="6">NB-ARC domain-containing disease resistance protein, putative isoform 1</fullName>
    </submittedName>
</protein>
<evidence type="ECO:0000256" key="3">
    <source>
        <dbReference type="ARBA" id="ARBA00022821"/>
    </source>
</evidence>
<keyword evidence="7" id="KW-1185">Reference proteome</keyword>
<dbReference type="STRING" id="3641.A0A061F9U0"/>
<dbReference type="Gene3D" id="1.10.8.430">
    <property type="entry name" value="Helical domain of apoptotic protease-activating factors"/>
    <property type="match status" value="1"/>
</dbReference>
<keyword evidence="2" id="KW-0547">Nucleotide-binding</keyword>
<dbReference type="InterPro" id="IPR032675">
    <property type="entry name" value="LRR_dom_sf"/>
</dbReference>
<dbReference type="SUPFAM" id="SSF52047">
    <property type="entry name" value="RNI-like"/>
    <property type="match status" value="3"/>
</dbReference>
<name>A0A061F9U0_THECC</name>
<dbReference type="PRINTS" id="PR00364">
    <property type="entry name" value="DISEASERSIST"/>
</dbReference>
<dbReference type="InterPro" id="IPR050905">
    <property type="entry name" value="Plant_NBS-LRR"/>
</dbReference>
<evidence type="ECO:0000256" key="2">
    <source>
        <dbReference type="ARBA" id="ARBA00022741"/>
    </source>
</evidence>
<dbReference type="PANTHER" id="PTHR33463:SF214">
    <property type="entry name" value="NB-ARC DOMAIN-CONTAINING DISEASE RESISTANCE PROTEIN"/>
    <property type="match status" value="1"/>
</dbReference>
<dbReference type="SMART" id="SM00382">
    <property type="entry name" value="AAA"/>
    <property type="match status" value="1"/>
</dbReference>
<accession>A0A061F9U0</accession>
<feature type="domain" description="AAA+ ATPase" evidence="5">
    <location>
        <begin position="178"/>
        <end position="318"/>
    </location>
</feature>
<dbReference type="GO" id="GO:0005524">
    <property type="term" value="F:ATP binding"/>
    <property type="evidence" value="ECO:0007669"/>
    <property type="project" value="UniProtKB-KW"/>
</dbReference>
<evidence type="ECO:0000313" key="7">
    <source>
        <dbReference type="Proteomes" id="UP000026915"/>
    </source>
</evidence>
<dbReference type="InParanoid" id="A0A061F9U0"/>
<proteinExistence type="inferred from homology"/>
<keyword evidence="4" id="KW-0067">ATP-binding</keyword>
<dbReference type="Gene3D" id="3.80.10.10">
    <property type="entry name" value="Ribonuclease Inhibitor"/>
    <property type="match status" value="7"/>
</dbReference>
<evidence type="ECO:0000256" key="4">
    <source>
        <dbReference type="ARBA" id="ARBA00022840"/>
    </source>
</evidence>
<dbReference type="OMA" id="HNCENME"/>
<dbReference type="InterPro" id="IPR002182">
    <property type="entry name" value="NB-ARC"/>
</dbReference>
<dbReference type="FunFam" id="3.40.50.300:FF:001091">
    <property type="entry name" value="Probable disease resistance protein At1g61300"/>
    <property type="match status" value="1"/>
</dbReference>
<dbReference type="SUPFAM" id="SSF52058">
    <property type="entry name" value="L domain-like"/>
    <property type="match status" value="1"/>
</dbReference>
<dbReference type="EMBL" id="CM001883">
    <property type="protein sequence ID" value="EOY11254.1"/>
    <property type="molecule type" value="Genomic_DNA"/>
</dbReference>
<comment type="similarity">
    <text evidence="1">Belongs to the disease resistance NB-LRR family.</text>
</comment>
<gene>
    <name evidence="6" type="ORF">TCM_026500</name>
</gene>
<sequence length="2175" mass="248347">MEDVGTGAAANISSQIAKGIFQEIKRHIKYVIIYKKNVDKFDHKLQMLKAERTSVQQEVGAADRNGEKIKADVQHWNKTVDKVIDEEVRKVKDLQDKAKNKCFIGMCPNIKSRYQLSRKAEEVVVTVDDLIQRKGQFNGVGYRDVPEVILDASPKEFETFKSREKVFNDIMEAVKDAAVSMIGVHGMAGVGKTSLVNEVARQVQEVKLFDSVVTVNVTQTPDIQKIQDQIAELLGLRLEDKSTVVRARRLCERLKKEKQVLVVLDNVWKKLDLEEVGIPFENQHKGCKILLTSRDQNVFSNEMDVKETFPIDVLDDEEAWDLFKQRAGDNVESVELRSTAIEVAKRCARLPLAIATVARALRNKSLFAWKDALRQLQRPSPNNFNGIAAAAYSAIELSYNHLESDELKQAFLLCTLLRRDSSIDYLLQCAIGLGLINGVSTVEEARNRLLTIVSNLKASCLLLDSNLNDRSFDMHDLVYDVVMSIASKDNHVFALNEKDVLKDWPDGEIMKKWNKIYLKYPSIIGELPDELNCPEVVLFILLSKDLSLKMPPNFFNETKNLKVLDLSDMQFSSLPLSTCLFASLRALFLNQCELRDITIIGELKNLEILNLSYSDIKILPKEIGRLVKLKRLDLGHCTKLKIILPGVLSSLSKLEELYMGGTFIQWEVGGHANQRGNIASLAELNTLSCLTTLEVHIPDPEAMSGGLLFKDLQKLERYKIFIGKEWEWFGEYEYSRTLKLKLSTSIDHLGHEFKLLLKRIEGLYLDELEGVKIAMQEFIDEESLPYLKNLHIQNGSMIQYIINDDGAANKNEFLQLQSLTLQNLPQLISFCSEDENGSTSRVQHELPLFSEKSLFTRLENLRLSSISVERIWHDSFCNHENLTRLIIEGCGNLKRLLSFSMSRKLVHLKCFEIIGCKCLREIIFAEDIEEESKDKILFPQLNSLKLQDLQHLIGFWLGHQNIEFPSLKSLKIEKCPELKGFIYESTMEGSQSVSSQVLFDEKVAFPSLEELFISKLRNMKMIWQNPLAVNSFHKLQEMEVEECDQLLTIFPSNMLRAFQGLQTLKVQKCVSVEEVFEVGRSNMEETGAVTTQLRQLYIWYLPNLKNIWKNDPKGIFTFENLRVISVWDCCSLKNVFPASVAKVLPQLRDLLIADCRVEEIVSKEEGLETVVTFVFDQVCYLFLWRLPDLKCFYPGAHTTKWPMLKKLKVSGCDKMKILGTERLSISDTAKVDGQLESTLIQPPLLLAEKVIPKLEKLSLNSDDIAMISESQFSRSLFREIKILRVSNSGDESVVFPITFLERFDNLEKLVVIYYEFKELFCNERDSGMETYAGTLPTIRSLKLIRLHNLKHLWKQDVQVDRILPNLETLKVHLCDKLISLGSSSASFQNLLTLDVWSCGAMICLVTSLAVQSLAQLKKLRIRECIFMKEIVGNVGDEATYDIVFSKLKSLELCDLPQIESFCSSNHTFGFPSLEEVIVSRCPQLEIFCKGVLNAPMLQRVQVTDKDGKGYWGGDLNSTVQQLYAEKVGYKGVEYVVLSEFSKSIEIWKDNLQGVLDFVNLKHLEVCDCNNLKYILTVSMALDLQQLRVIKVNNCPMMEHIITNEEAEEAAMNSIVLPRLQQITLESCSNLRSFCLGSIIMECPSLQLIHVDDCPEMFAMASTFAAEKDAETVAAFFNDKVAFPQLEKLTLKGMTNCRKIWPDQLVGDSFCKLNDLWVLECNRLLNIFPLSMRARLQNLEDFRIRGCDSLEEIFEHEALNTNDLHSVTATQSIAEETTTNFVFPTLTYLKLYMLPRLRSFCSMVHTTEWPSLKKMWIYGCHKMEIFASENIRSFGESTNQQPLFWVNEVTFPNLEELKLEWNDIMKEIWHGQLRANFFYKLKVLELIHFPDKSAVFPHCFIQSLPNLEKLVVSEASFSHIFHFEGFDGEKNRASAITSLNELVLSELPELTHLWKEEYHPIAAFCELRTLQVRDCGKLKILAPSAVSFENLTTLEVSRCHGYVNLIACSTAKSLVQLTRMTITDCEMIEKIIACESEEVKGDIVFTELKYLQLSCLPNMASFCLGDHNLEFPILEKMIVRECPKMKIFCQGDLSTPQLQKVILTEDGDEENGQWEGDLKTTIKRMFEEEVRSLVAEHLQFGCIEGLHDDVDKLDKVLSWLGYTAIKLDGLHRIPLQ</sequence>
<dbReference type="Gramene" id="EOY11254">
    <property type="protein sequence ID" value="EOY11254"/>
    <property type="gene ID" value="TCM_026500"/>
</dbReference>
<dbReference type="Proteomes" id="UP000026915">
    <property type="component" value="Chromosome 5"/>
</dbReference>
<dbReference type="Pfam" id="PF23247">
    <property type="entry name" value="LRR_RPS2"/>
    <property type="match status" value="6"/>
</dbReference>
<dbReference type="eggNOG" id="KOG4658">
    <property type="taxonomic scope" value="Eukaryota"/>
</dbReference>